<gene>
    <name evidence="2" type="ORF">GCM10011398_22920</name>
</gene>
<reference evidence="2" key="2">
    <citation type="submission" date="2020-09" db="EMBL/GenBank/DDBJ databases">
        <authorList>
            <person name="Sun Q."/>
            <person name="Zhou Y."/>
        </authorList>
    </citation>
    <scope>NUCLEOTIDE SEQUENCE</scope>
    <source>
        <strain evidence="2">CGMCC 1.12754</strain>
    </source>
</reference>
<feature type="domain" description="Glycosyl transferase family 1" evidence="1">
    <location>
        <begin position="146"/>
        <end position="307"/>
    </location>
</feature>
<keyword evidence="2" id="KW-0808">Transferase</keyword>
<evidence type="ECO:0000259" key="1">
    <source>
        <dbReference type="Pfam" id="PF00534"/>
    </source>
</evidence>
<evidence type="ECO:0000313" key="3">
    <source>
        <dbReference type="Proteomes" id="UP000622860"/>
    </source>
</evidence>
<name>A0A917HEG8_9BACI</name>
<dbReference type="RefSeq" id="WP_188455541.1">
    <property type="nucleotide sequence ID" value="NZ_BMFR01000009.1"/>
</dbReference>
<dbReference type="AlphaFoldDB" id="A0A917HEG8"/>
<comment type="caution">
    <text evidence="2">The sequence shown here is derived from an EMBL/GenBank/DDBJ whole genome shotgun (WGS) entry which is preliminary data.</text>
</comment>
<evidence type="ECO:0000313" key="2">
    <source>
        <dbReference type="EMBL" id="GGG77257.1"/>
    </source>
</evidence>
<proteinExistence type="predicted"/>
<organism evidence="2 3">
    <name type="scientific">Virgibacillus oceani</name>
    <dbReference type="NCBI Taxonomy" id="1479511"/>
    <lineage>
        <taxon>Bacteria</taxon>
        <taxon>Bacillati</taxon>
        <taxon>Bacillota</taxon>
        <taxon>Bacilli</taxon>
        <taxon>Bacillales</taxon>
        <taxon>Bacillaceae</taxon>
        <taxon>Virgibacillus</taxon>
    </lineage>
</organism>
<reference evidence="2" key="1">
    <citation type="journal article" date="2014" name="Int. J. Syst. Evol. Microbiol.">
        <title>Complete genome sequence of Corynebacterium casei LMG S-19264T (=DSM 44701T), isolated from a smear-ripened cheese.</title>
        <authorList>
            <consortium name="US DOE Joint Genome Institute (JGI-PGF)"/>
            <person name="Walter F."/>
            <person name="Albersmeier A."/>
            <person name="Kalinowski J."/>
            <person name="Ruckert C."/>
        </authorList>
    </citation>
    <scope>NUCLEOTIDE SEQUENCE</scope>
    <source>
        <strain evidence="2">CGMCC 1.12754</strain>
    </source>
</reference>
<protein>
    <submittedName>
        <fullName evidence="2">Glycosyl transferase</fullName>
    </submittedName>
</protein>
<dbReference type="PANTHER" id="PTHR46660">
    <property type="match status" value="1"/>
</dbReference>
<dbReference type="PANTHER" id="PTHR46660:SF2">
    <property type="entry name" value="GLYCOSYLTRANSFERASE 1 DOMAIN-CONTAINING PROTEIN 1"/>
    <property type="match status" value="1"/>
</dbReference>
<dbReference type="InterPro" id="IPR052622">
    <property type="entry name" value="Glycosyltransferase_G1"/>
</dbReference>
<dbReference type="CDD" id="cd03801">
    <property type="entry name" value="GT4_PimA-like"/>
    <property type="match status" value="1"/>
</dbReference>
<dbReference type="Pfam" id="PF00534">
    <property type="entry name" value="Glycos_transf_1"/>
    <property type="match status" value="1"/>
</dbReference>
<dbReference type="SUPFAM" id="SSF53756">
    <property type="entry name" value="UDP-Glycosyltransferase/glycogen phosphorylase"/>
    <property type="match status" value="1"/>
</dbReference>
<sequence>MKVLLVTPNFHQPRGNTVTVQRIADGLKKSDVQTDIISITEENLVKTLPKAEVVHGFHAYHFYKFLEKLDTKPASYIITLTGTDLNHHLFDEKTREDVIFCLRNAKAIHVFNQEAKHILLKELPEVKHKTAIIPQGTTEIPDKSLQQPKEDDTFLFVLAAGIRKVKNIPFAIESLRSLYEKNSKVRLWLVGPILEEAEGEVVKELLQANKKWVCYLGKVPHKKMGVIYTQADCVLNTSHSEGQPASILEAMSSCLPVLVSNNQGNRSIVSHRETGFIYTTSNQFLDYAEQILNNIELRQTIGENAKQYIAENHSSEKEAKQLIQIYQNTWK</sequence>
<dbReference type="Gene3D" id="3.40.50.2000">
    <property type="entry name" value="Glycogen Phosphorylase B"/>
    <property type="match status" value="2"/>
</dbReference>
<dbReference type="EMBL" id="BMFR01000009">
    <property type="protein sequence ID" value="GGG77257.1"/>
    <property type="molecule type" value="Genomic_DNA"/>
</dbReference>
<dbReference type="Proteomes" id="UP000622860">
    <property type="component" value="Unassembled WGS sequence"/>
</dbReference>
<dbReference type="InterPro" id="IPR001296">
    <property type="entry name" value="Glyco_trans_1"/>
</dbReference>
<accession>A0A917HEG8</accession>
<dbReference type="GO" id="GO:0016757">
    <property type="term" value="F:glycosyltransferase activity"/>
    <property type="evidence" value="ECO:0007669"/>
    <property type="project" value="InterPro"/>
</dbReference>
<keyword evidence="3" id="KW-1185">Reference proteome</keyword>